<dbReference type="AlphaFoldDB" id="A0A8G2C7A2"/>
<organism evidence="2 3">
    <name type="scientific">Halodesulfovibrio aestuarii</name>
    <dbReference type="NCBI Taxonomy" id="126333"/>
    <lineage>
        <taxon>Bacteria</taxon>
        <taxon>Pseudomonadati</taxon>
        <taxon>Thermodesulfobacteriota</taxon>
        <taxon>Desulfovibrionia</taxon>
        <taxon>Desulfovibrionales</taxon>
        <taxon>Desulfovibrionaceae</taxon>
        <taxon>Halodesulfovibrio</taxon>
    </lineage>
</organism>
<keyword evidence="1" id="KW-1133">Transmembrane helix</keyword>
<name>A0A8G2C7A2_9BACT</name>
<proteinExistence type="predicted"/>
<feature type="transmembrane region" description="Helical" evidence="1">
    <location>
        <begin position="35"/>
        <end position="56"/>
    </location>
</feature>
<dbReference type="Proteomes" id="UP000184001">
    <property type="component" value="Unassembled WGS sequence"/>
</dbReference>
<reference evidence="2 3" key="1">
    <citation type="submission" date="2016-11" db="EMBL/GenBank/DDBJ databases">
        <authorList>
            <person name="Varghese N."/>
            <person name="Submissions S."/>
        </authorList>
    </citation>
    <scope>NUCLEOTIDE SEQUENCE [LARGE SCALE GENOMIC DNA]</scope>
    <source>
        <strain evidence="2 3">DSM 17919</strain>
    </source>
</reference>
<feature type="transmembrane region" description="Helical" evidence="1">
    <location>
        <begin position="12"/>
        <end position="29"/>
    </location>
</feature>
<sequence length="65" mass="7689">MIWSGLKKCCEIAYWSWVAFSAIMMLRSYESPLSLFELAVGTLYTSLLLFATFCLFEEFRAMWER</sequence>
<protein>
    <submittedName>
        <fullName evidence="2">Uncharacterized protein</fullName>
    </submittedName>
</protein>
<keyword evidence="1" id="KW-0472">Membrane</keyword>
<evidence type="ECO:0000313" key="2">
    <source>
        <dbReference type="EMBL" id="SHI60168.1"/>
    </source>
</evidence>
<keyword evidence="1" id="KW-0812">Transmembrane</keyword>
<evidence type="ECO:0000256" key="1">
    <source>
        <dbReference type="SAM" id="Phobius"/>
    </source>
</evidence>
<evidence type="ECO:0000313" key="3">
    <source>
        <dbReference type="Proteomes" id="UP000184001"/>
    </source>
</evidence>
<gene>
    <name evidence="2" type="ORF">SAMN05660830_00426</name>
</gene>
<comment type="caution">
    <text evidence="2">The sequence shown here is derived from an EMBL/GenBank/DDBJ whole genome shotgun (WGS) entry which is preliminary data.</text>
</comment>
<accession>A0A8G2C7A2</accession>
<dbReference type="EMBL" id="FQZR01000002">
    <property type="protein sequence ID" value="SHI60168.1"/>
    <property type="molecule type" value="Genomic_DNA"/>
</dbReference>